<feature type="compositionally biased region" description="Acidic residues" evidence="1">
    <location>
        <begin position="264"/>
        <end position="280"/>
    </location>
</feature>
<dbReference type="HOGENOM" id="CLU_072525_0_0_3"/>
<dbReference type="KEGG" id="syw:SYNW0596"/>
<feature type="compositionally biased region" description="Pro residues" evidence="1">
    <location>
        <begin position="198"/>
        <end position="208"/>
    </location>
</feature>
<feature type="region of interest" description="Disordered" evidence="1">
    <location>
        <begin position="194"/>
        <end position="244"/>
    </location>
</feature>
<dbReference type="InterPro" id="IPR049610">
    <property type="entry name" value="LCTMP-like"/>
</dbReference>
<reference evidence="2 3" key="1">
    <citation type="journal article" date="2003" name="Nature">
        <title>The genome of a motile marine Synechococcus.</title>
        <authorList>
            <person name="Palenik B."/>
            <person name="Brahamsha B."/>
            <person name="Larimer F."/>
            <person name="Land M."/>
            <person name="Hauser L."/>
            <person name="Chain P."/>
            <person name="Lamerdin J."/>
            <person name="Regala W."/>
            <person name="Allen E.A."/>
            <person name="McCarren J."/>
            <person name="Paulsen I."/>
            <person name="Dufresne A."/>
            <person name="Partensky F."/>
            <person name="Webb E."/>
            <person name="Waterbury J."/>
        </authorList>
    </citation>
    <scope>NUCLEOTIDE SEQUENCE [LARGE SCALE GENOMIC DNA]</scope>
    <source>
        <strain evidence="2 3">WH8102</strain>
    </source>
</reference>
<dbReference type="AlphaFoldDB" id="Q7U8M0"/>
<protein>
    <submittedName>
        <fullName evidence="2">Conserved hypothetical</fullName>
    </submittedName>
</protein>
<evidence type="ECO:0000313" key="2">
    <source>
        <dbReference type="EMBL" id="CAE07111.1"/>
    </source>
</evidence>
<evidence type="ECO:0000256" key="1">
    <source>
        <dbReference type="SAM" id="MobiDB-lite"/>
    </source>
</evidence>
<dbReference type="NCBIfam" id="NF033183">
    <property type="entry name" value="colliding_TM"/>
    <property type="match status" value="1"/>
</dbReference>
<evidence type="ECO:0000313" key="3">
    <source>
        <dbReference type="Proteomes" id="UP000001422"/>
    </source>
</evidence>
<organism evidence="2 3">
    <name type="scientific">Parasynechococcus marenigrum (strain WH8102)</name>
    <dbReference type="NCBI Taxonomy" id="84588"/>
    <lineage>
        <taxon>Bacteria</taxon>
        <taxon>Bacillati</taxon>
        <taxon>Cyanobacteriota</taxon>
        <taxon>Cyanophyceae</taxon>
        <taxon>Synechococcales</taxon>
        <taxon>Prochlorococcaceae</taxon>
        <taxon>Parasynechococcus</taxon>
        <taxon>Parasynechococcus marenigrum</taxon>
    </lineage>
</organism>
<dbReference type="Proteomes" id="UP000001422">
    <property type="component" value="Chromosome"/>
</dbReference>
<dbReference type="eggNOG" id="ENOG5033GG8">
    <property type="taxonomic scope" value="Bacteria"/>
</dbReference>
<sequence>MQSHREPLLWLQCLAIGVIPLELLQIRLLLAGADPGPVPIVERLLIWGVGVVAPAIALWKRPADWGSLLLLRLPLASRSSDQLRLSASESQWGSRSALVGCTVLLLPLLWWLDESAGMIHEFSPLQDSSRLVSLLLTAPLLALLVWQIQQLVQAVLLLVQAPQNDSAAEPWSLDQLRQERTSFGLQVLRFAPLTWPEPVEPTPSPTPEPTNETEPEPTNAPDQEPTSDLPEDTASIDLTTSDDDSAVASALIDIDITAAVEPEQTAEEEESTPLDPEVGDLDAVASGGTEEHGEQSQACGSEQREPDQTPESPPGGA</sequence>
<feature type="region of interest" description="Disordered" evidence="1">
    <location>
        <begin position="258"/>
        <end position="317"/>
    </location>
</feature>
<proteinExistence type="predicted"/>
<keyword evidence="3" id="KW-1185">Reference proteome</keyword>
<name>Q7U8M0_PARMW</name>
<dbReference type="EMBL" id="BX569690">
    <property type="protein sequence ID" value="CAE07111.1"/>
    <property type="molecule type" value="Genomic_DNA"/>
</dbReference>
<accession>Q7U8M0</accession>
<dbReference type="STRING" id="84588.SYNW0596"/>
<gene>
    <name evidence="2" type="ordered locus">SYNW0596</name>
</gene>